<dbReference type="PANTHER" id="PTHR12964:SF0">
    <property type="entry name" value="NADH DEHYDROGENASE [UBIQUINONE] 1 ALPHA SUBCOMPLEX SUBUNIT 6"/>
    <property type="match status" value="1"/>
</dbReference>
<comment type="subcellular location">
    <subcellularLocation>
        <location evidence="1">Mitochondrion inner membrane</location>
        <topology evidence="1">Peripheral membrane protein</topology>
        <orientation evidence="1">Matrix side</orientation>
    </subcellularLocation>
</comment>
<evidence type="ECO:0000256" key="3">
    <source>
        <dbReference type="ARBA" id="ARBA00011790"/>
    </source>
</evidence>
<evidence type="ECO:0000256" key="6">
    <source>
        <dbReference type="ARBA" id="ARBA00022660"/>
    </source>
</evidence>
<keyword evidence="9" id="KW-0496">Mitochondrion</keyword>
<reference evidence="14" key="2">
    <citation type="submission" date="2015-02" db="UniProtKB">
        <authorList>
            <consortium name="EnsemblMetazoa"/>
        </authorList>
    </citation>
    <scope>IDENTIFICATION</scope>
</reference>
<keyword evidence="8" id="KW-0249">Electron transport</keyword>
<evidence type="ECO:0000256" key="12">
    <source>
        <dbReference type="ARBA" id="ARBA00032352"/>
    </source>
</evidence>
<dbReference type="Proteomes" id="UP000014500">
    <property type="component" value="Unassembled WGS sequence"/>
</dbReference>
<evidence type="ECO:0000256" key="4">
    <source>
        <dbReference type="ARBA" id="ARBA00016386"/>
    </source>
</evidence>
<dbReference type="GO" id="GO:0005743">
    <property type="term" value="C:mitochondrial inner membrane"/>
    <property type="evidence" value="ECO:0007669"/>
    <property type="project" value="UniProtKB-SubCell"/>
</dbReference>
<sequence length="123" mass="14693">MASRVVPTAVKQVKPILSTDKTEARRRVLNLYKAWYRQIPWIVMEHDIPVNVIKCREKLREKFLENQHITDTRTTDMLVIKGQMELVEVTKFWKQRHHVMAYFKDSQEPRAQDFLSKFLAGHE</sequence>
<dbReference type="InterPro" id="IPR045299">
    <property type="entry name" value="Complex1_LYR_NDUFA6_LYRM6"/>
</dbReference>
<comment type="function">
    <text evidence="13">Accessory subunit of the mitochondrial membrane respiratory chain NADH dehydrogenase (Complex I), that is believed to be not involved in catalysis. Required for proper complex I assembly. Complex I functions in the transfer of electrons from NADH to the respiratory chain. The immediate electron acceptor for the enzyme is believed to be ubiquinone.</text>
</comment>
<comment type="similarity">
    <text evidence="2">Belongs to the complex I LYR family.</text>
</comment>
<dbReference type="HOGENOM" id="CLU_111660_3_0_1"/>
<evidence type="ECO:0000256" key="1">
    <source>
        <dbReference type="ARBA" id="ARBA00004443"/>
    </source>
</evidence>
<keyword evidence="5" id="KW-0813">Transport</keyword>
<organism evidence="14 15">
    <name type="scientific">Strigamia maritima</name>
    <name type="common">European centipede</name>
    <name type="synonym">Geophilus maritimus</name>
    <dbReference type="NCBI Taxonomy" id="126957"/>
    <lineage>
        <taxon>Eukaryota</taxon>
        <taxon>Metazoa</taxon>
        <taxon>Ecdysozoa</taxon>
        <taxon>Arthropoda</taxon>
        <taxon>Myriapoda</taxon>
        <taxon>Chilopoda</taxon>
        <taxon>Pleurostigmophora</taxon>
        <taxon>Geophilomorpha</taxon>
        <taxon>Linotaeniidae</taxon>
        <taxon>Strigamia</taxon>
    </lineage>
</organism>
<dbReference type="PhylomeDB" id="T1JP04"/>
<dbReference type="EMBL" id="JH431501">
    <property type="status" value="NOT_ANNOTATED_CDS"/>
    <property type="molecule type" value="Genomic_DNA"/>
</dbReference>
<evidence type="ECO:0000313" key="15">
    <source>
        <dbReference type="Proteomes" id="UP000014500"/>
    </source>
</evidence>
<evidence type="ECO:0000256" key="7">
    <source>
        <dbReference type="ARBA" id="ARBA00022792"/>
    </source>
</evidence>
<keyword evidence="6" id="KW-0679">Respiratory chain</keyword>
<evidence type="ECO:0000256" key="8">
    <source>
        <dbReference type="ARBA" id="ARBA00022982"/>
    </source>
</evidence>
<name>T1JP04_STRMM</name>
<dbReference type="InterPro" id="IPR016488">
    <property type="entry name" value="NADH_Ub_cplx-1_asu_su-6"/>
</dbReference>
<evidence type="ECO:0000256" key="10">
    <source>
        <dbReference type="ARBA" id="ARBA00023136"/>
    </source>
</evidence>
<evidence type="ECO:0000256" key="11">
    <source>
        <dbReference type="ARBA" id="ARBA00030213"/>
    </source>
</evidence>
<dbReference type="STRING" id="126957.T1JP04"/>
<keyword evidence="15" id="KW-1185">Reference proteome</keyword>
<dbReference type="eggNOG" id="KOG3426">
    <property type="taxonomic scope" value="Eukaryota"/>
</dbReference>
<dbReference type="GO" id="GO:0006979">
    <property type="term" value="P:response to oxidative stress"/>
    <property type="evidence" value="ECO:0007669"/>
    <property type="project" value="TreeGrafter"/>
</dbReference>
<dbReference type="EnsemblMetazoa" id="SMAR015583-RA">
    <property type="protein sequence ID" value="SMAR015583-PA"/>
    <property type="gene ID" value="SMAR015583"/>
</dbReference>
<dbReference type="PANTHER" id="PTHR12964">
    <property type="entry name" value="NADH-UBIQUINONE OXIDOREDUCTASE B14 SUBUNIT"/>
    <property type="match status" value="1"/>
</dbReference>
<keyword evidence="7" id="KW-0999">Mitochondrion inner membrane</keyword>
<evidence type="ECO:0000256" key="5">
    <source>
        <dbReference type="ARBA" id="ARBA00022448"/>
    </source>
</evidence>
<accession>T1JP04</accession>
<keyword evidence="10" id="KW-0472">Membrane</keyword>
<dbReference type="CDD" id="cd20266">
    <property type="entry name" value="Complex1_LYR_NDUFA6_LYRM6"/>
    <property type="match status" value="1"/>
</dbReference>
<protein>
    <recommendedName>
        <fullName evidence="4">NADH dehydrogenase [ubiquinone] 1 alpha subcomplex subunit 6</fullName>
    </recommendedName>
    <alternativeName>
        <fullName evidence="11">Complex I-B14</fullName>
    </alternativeName>
    <alternativeName>
        <fullName evidence="12">NADH-ubiquinone oxidoreductase B14 subunit</fullName>
    </alternativeName>
</protein>
<dbReference type="OMA" id="FWKQTTH"/>
<reference evidence="15" key="1">
    <citation type="submission" date="2011-05" db="EMBL/GenBank/DDBJ databases">
        <authorList>
            <person name="Richards S.R."/>
            <person name="Qu J."/>
            <person name="Jiang H."/>
            <person name="Jhangiani S.N."/>
            <person name="Agravi P."/>
            <person name="Goodspeed R."/>
            <person name="Gross S."/>
            <person name="Mandapat C."/>
            <person name="Jackson L."/>
            <person name="Mathew T."/>
            <person name="Pu L."/>
            <person name="Thornton R."/>
            <person name="Saada N."/>
            <person name="Wilczek-Boney K.B."/>
            <person name="Lee S."/>
            <person name="Kovar C."/>
            <person name="Wu Y."/>
            <person name="Scherer S.E."/>
            <person name="Worley K.C."/>
            <person name="Muzny D.M."/>
            <person name="Gibbs R."/>
        </authorList>
    </citation>
    <scope>NUCLEOTIDE SEQUENCE</scope>
    <source>
        <strain evidence="15">Brora</strain>
    </source>
</reference>
<proteinExistence type="inferred from homology"/>
<comment type="subunit">
    <text evidence="3">Mammalian complex I is composed of 45 different subunits.</text>
</comment>
<evidence type="ECO:0000256" key="9">
    <source>
        <dbReference type="ARBA" id="ARBA00023128"/>
    </source>
</evidence>
<evidence type="ECO:0000313" key="14">
    <source>
        <dbReference type="EnsemblMetazoa" id="SMAR015583-PA"/>
    </source>
</evidence>
<dbReference type="GO" id="GO:0045271">
    <property type="term" value="C:respiratory chain complex I"/>
    <property type="evidence" value="ECO:0007669"/>
    <property type="project" value="InterPro"/>
</dbReference>
<dbReference type="AlphaFoldDB" id="T1JP04"/>
<dbReference type="PIRSF" id="PIRSF006643">
    <property type="entry name" value="NDUA6"/>
    <property type="match status" value="1"/>
</dbReference>
<evidence type="ECO:0000256" key="2">
    <source>
        <dbReference type="ARBA" id="ARBA00009508"/>
    </source>
</evidence>
<evidence type="ECO:0000256" key="13">
    <source>
        <dbReference type="ARBA" id="ARBA00046116"/>
    </source>
</evidence>